<dbReference type="InterPro" id="IPR036388">
    <property type="entry name" value="WH-like_DNA-bd_sf"/>
</dbReference>
<accession>A0A3L6PKI9</accession>
<keyword evidence="2" id="KW-0611">Plant defense</keyword>
<feature type="region of interest" description="Disordered" evidence="3">
    <location>
        <begin position="188"/>
        <end position="210"/>
    </location>
</feature>
<dbReference type="InterPro" id="IPR058922">
    <property type="entry name" value="WHD_DRP"/>
</dbReference>
<dbReference type="PANTHER" id="PTHR23155">
    <property type="entry name" value="DISEASE RESISTANCE PROTEIN RP"/>
    <property type="match status" value="1"/>
</dbReference>
<dbReference type="AlphaFoldDB" id="A0A3L6PKI9"/>
<evidence type="ECO:0000256" key="1">
    <source>
        <dbReference type="ARBA" id="ARBA00022737"/>
    </source>
</evidence>
<protein>
    <submittedName>
        <fullName evidence="6">Disease resistance RPP13-like protein 4</fullName>
    </submittedName>
</protein>
<dbReference type="Pfam" id="PF23559">
    <property type="entry name" value="WHD_DRP"/>
    <property type="match status" value="1"/>
</dbReference>
<feature type="domain" description="NB-ARC" evidence="4">
    <location>
        <begin position="74"/>
        <end position="141"/>
    </location>
</feature>
<dbReference type="InterPro" id="IPR044974">
    <property type="entry name" value="Disease_R_plants"/>
</dbReference>
<gene>
    <name evidence="6" type="ORF">C2845_PM18G10910</name>
</gene>
<dbReference type="OrthoDB" id="6161812at2759"/>
<keyword evidence="7" id="KW-1185">Reference proteome</keyword>
<dbReference type="GO" id="GO:0009626">
    <property type="term" value="P:plant-type hypersensitive response"/>
    <property type="evidence" value="ECO:0007669"/>
    <property type="project" value="UniProtKB-ARBA"/>
</dbReference>
<evidence type="ECO:0000313" key="6">
    <source>
        <dbReference type="EMBL" id="RLM58148.1"/>
    </source>
</evidence>
<name>A0A3L6PKI9_PANMI</name>
<dbReference type="GO" id="GO:0002758">
    <property type="term" value="P:innate immune response-activating signaling pathway"/>
    <property type="evidence" value="ECO:0007669"/>
    <property type="project" value="UniProtKB-ARBA"/>
</dbReference>
<dbReference type="InterPro" id="IPR042197">
    <property type="entry name" value="Apaf_helical"/>
</dbReference>
<keyword evidence="1" id="KW-0677">Repeat</keyword>
<dbReference type="Proteomes" id="UP000275267">
    <property type="component" value="Unassembled WGS sequence"/>
</dbReference>
<evidence type="ECO:0000259" key="5">
    <source>
        <dbReference type="Pfam" id="PF23559"/>
    </source>
</evidence>
<dbReference type="InterPro" id="IPR027417">
    <property type="entry name" value="P-loop_NTPase"/>
</dbReference>
<dbReference type="EMBL" id="PQIB02000017">
    <property type="protein sequence ID" value="RLM58148.1"/>
    <property type="molecule type" value="Genomic_DNA"/>
</dbReference>
<organism evidence="6 7">
    <name type="scientific">Panicum miliaceum</name>
    <name type="common">Proso millet</name>
    <name type="synonym">Broomcorn millet</name>
    <dbReference type="NCBI Taxonomy" id="4540"/>
    <lineage>
        <taxon>Eukaryota</taxon>
        <taxon>Viridiplantae</taxon>
        <taxon>Streptophyta</taxon>
        <taxon>Embryophyta</taxon>
        <taxon>Tracheophyta</taxon>
        <taxon>Spermatophyta</taxon>
        <taxon>Magnoliopsida</taxon>
        <taxon>Liliopsida</taxon>
        <taxon>Poales</taxon>
        <taxon>Poaceae</taxon>
        <taxon>PACMAD clade</taxon>
        <taxon>Panicoideae</taxon>
        <taxon>Panicodae</taxon>
        <taxon>Paniceae</taxon>
        <taxon>Panicinae</taxon>
        <taxon>Panicum</taxon>
        <taxon>Panicum sect. Panicum</taxon>
    </lineage>
</organism>
<dbReference type="Gene3D" id="1.10.10.10">
    <property type="entry name" value="Winged helix-like DNA-binding domain superfamily/Winged helix DNA-binding domain"/>
    <property type="match status" value="1"/>
</dbReference>
<dbReference type="Pfam" id="PF00931">
    <property type="entry name" value="NB-ARC"/>
    <property type="match status" value="1"/>
</dbReference>
<evidence type="ECO:0000313" key="7">
    <source>
        <dbReference type="Proteomes" id="UP000275267"/>
    </source>
</evidence>
<dbReference type="Gene3D" id="1.10.8.430">
    <property type="entry name" value="Helical domain of apoptotic protease-activating factors"/>
    <property type="match status" value="1"/>
</dbReference>
<dbReference type="GO" id="GO:0042742">
    <property type="term" value="P:defense response to bacterium"/>
    <property type="evidence" value="ECO:0007669"/>
    <property type="project" value="UniProtKB-ARBA"/>
</dbReference>
<dbReference type="InterPro" id="IPR002182">
    <property type="entry name" value="NB-ARC"/>
</dbReference>
<evidence type="ECO:0000256" key="2">
    <source>
        <dbReference type="ARBA" id="ARBA00022821"/>
    </source>
</evidence>
<dbReference type="FunFam" id="1.10.10.10:FF:000322">
    <property type="entry name" value="Probable disease resistance protein At1g63360"/>
    <property type="match status" value="1"/>
</dbReference>
<reference evidence="7" key="1">
    <citation type="journal article" date="2019" name="Nat. Commun.">
        <title>The genome of broomcorn millet.</title>
        <authorList>
            <person name="Zou C."/>
            <person name="Miki D."/>
            <person name="Li D."/>
            <person name="Tang Q."/>
            <person name="Xiao L."/>
            <person name="Rajput S."/>
            <person name="Deng P."/>
            <person name="Jia W."/>
            <person name="Huang R."/>
            <person name="Zhang M."/>
            <person name="Sun Y."/>
            <person name="Hu J."/>
            <person name="Fu X."/>
            <person name="Schnable P.S."/>
            <person name="Li F."/>
            <person name="Zhang H."/>
            <person name="Feng B."/>
            <person name="Zhu X."/>
            <person name="Liu R."/>
            <person name="Schnable J.C."/>
            <person name="Zhu J.-K."/>
            <person name="Zhang H."/>
        </authorList>
    </citation>
    <scope>NUCLEOTIDE SEQUENCE [LARGE SCALE GENOMIC DNA]</scope>
</reference>
<proteinExistence type="predicted"/>
<sequence length="478" mass="53719">MMGQQDFNRFNGLHRQDWYGRGLGGEFVHPSARSRQSQWQHYHWIITRDGHLHQIHATCVVLWWVPVGAWWPVVLTTDDICYVLAWESIRNSFPKSKKGSSIVVTTRFKSVAKACRCQQGRVYELKSLHDENSYKLFCQIISSAPNVPTNGAKALVKKCGGLPLAIILVAGLVASKLRSESNRIHVEDHHLAQEDKEVGDELKKNKDQQGNDVRERLDKAALVEELEKNKPKAGNDIIKKLENLLAQVSNDLGEELKKNLSTEGVTHIVHHCYYQLPADLKTCLLYLSMFPKGCLISRKRLIRRWIAEGFIAEKHGKMVEEIAEDCFNELINRNLIRAVNSSSNGKVKSCQVHDMVLEYIVVKSSNENFITLVGGHWHTPFPTYKCAATAAPSLSSTSPPVSCQTPPPSSLLPHWIRAQARNPRLTPSRRAGGYGPTAWAAGGRYIAPLRRLVAQFRAAAQRCLAGLPPPDRRRHCLS</sequence>
<dbReference type="SUPFAM" id="SSF52540">
    <property type="entry name" value="P-loop containing nucleoside triphosphate hydrolases"/>
    <property type="match status" value="1"/>
</dbReference>
<comment type="caution">
    <text evidence="6">The sequence shown here is derived from an EMBL/GenBank/DDBJ whole genome shotgun (WGS) entry which is preliminary data.</text>
</comment>
<evidence type="ECO:0000256" key="3">
    <source>
        <dbReference type="SAM" id="MobiDB-lite"/>
    </source>
</evidence>
<feature type="domain" description="Disease resistance protein winged helix" evidence="5">
    <location>
        <begin position="289"/>
        <end position="358"/>
    </location>
</feature>
<dbReference type="GO" id="GO:0043531">
    <property type="term" value="F:ADP binding"/>
    <property type="evidence" value="ECO:0007669"/>
    <property type="project" value="InterPro"/>
</dbReference>
<dbReference type="PANTHER" id="PTHR23155:SF934">
    <property type="entry name" value="OS11G0604900 PROTEIN"/>
    <property type="match status" value="1"/>
</dbReference>
<evidence type="ECO:0000259" key="4">
    <source>
        <dbReference type="Pfam" id="PF00931"/>
    </source>
</evidence>
<dbReference type="STRING" id="4540.A0A3L6PKI9"/>